<comment type="similarity">
    <text evidence="1">Belongs to the DNAAF3 family.</text>
</comment>
<evidence type="ECO:0000256" key="3">
    <source>
        <dbReference type="ARBA" id="ARBA00022794"/>
    </source>
</evidence>
<dbReference type="GeneTree" id="ENSGT00390000002069"/>
<dbReference type="RefSeq" id="XP_026206937.1">
    <property type="nucleotide sequence ID" value="XM_026351152.1"/>
</dbReference>
<organism evidence="9 10">
    <name type="scientific">Anabas testudineus</name>
    <name type="common">Climbing perch</name>
    <name type="synonym">Anthias testudineus</name>
    <dbReference type="NCBI Taxonomy" id="64144"/>
    <lineage>
        <taxon>Eukaryota</taxon>
        <taxon>Metazoa</taxon>
        <taxon>Chordata</taxon>
        <taxon>Craniata</taxon>
        <taxon>Vertebrata</taxon>
        <taxon>Euteleostomi</taxon>
        <taxon>Actinopterygii</taxon>
        <taxon>Neopterygii</taxon>
        <taxon>Teleostei</taxon>
        <taxon>Neoteleostei</taxon>
        <taxon>Acanthomorphata</taxon>
        <taxon>Anabantaria</taxon>
        <taxon>Anabantiformes</taxon>
        <taxon>Anabantoidei</taxon>
        <taxon>Anabantidae</taxon>
        <taxon>Anabas</taxon>
    </lineage>
</organism>
<dbReference type="InterPro" id="IPR039304">
    <property type="entry name" value="DNAAF3"/>
</dbReference>
<evidence type="ECO:0000256" key="1">
    <source>
        <dbReference type="ARBA" id="ARBA00010449"/>
    </source>
</evidence>
<proteinExistence type="inferred from homology"/>
<protein>
    <recommendedName>
        <fullName evidence="5">Dynein axonemal assembly factor 3</fullName>
    </recommendedName>
</protein>
<reference evidence="9" key="3">
    <citation type="submission" date="2025-09" db="UniProtKB">
        <authorList>
            <consortium name="Ensembl"/>
        </authorList>
    </citation>
    <scope>IDENTIFICATION</scope>
</reference>
<evidence type="ECO:0000256" key="4">
    <source>
        <dbReference type="ARBA" id="ARBA00024190"/>
    </source>
</evidence>
<reference evidence="9" key="2">
    <citation type="submission" date="2025-08" db="UniProtKB">
        <authorList>
            <consortium name="Ensembl"/>
        </authorList>
    </citation>
    <scope>IDENTIFICATION</scope>
</reference>
<dbReference type="AlphaFoldDB" id="A0A3Q1J2Q2"/>
<dbReference type="Pfam" id="PF14740">
    <property type="entry name" value="DUF4471"/>
    <property type="match status" value="1"/>
</dbReference>
<evidence type="ECO:0000256" key="2">
    <source>
        <dbReference type="ARBA" id="ARBA00022490"/>
    </source>
</evidence>
<keyword evidence="10" id="KW-1185">Reference proteome</keyword>
<dbReference type="PANTHER" id="PTHR22118:SF14">
    <property type="entry name" value="DYNEIN AXONEMAL ASSEMBLY FACTOR 3"/>
    <property type="match status" value="1"/>
</dbReference>
<dbReference type="InterPro" id="IPR027974">
    <property type="entry name" value="DUF4470"/>
</dbReference>
<evidence type="ECO:0000256" key="5">
    <source>
        <dbReference type="ARBA" id="ARBA00024431"/>
    </source>
</evidence>
<dbReference type="FunCoup" id="A0A3Q1J2Q2">
    <property type="interactions" value="81"/>
</dbReference>
<dbReference type="STRING" id="64144.ENSATEP00000025654"/>
<dbReference type="Pfam" id="PF14737">
    <property type="entry name" value="DUF4470"/>
    <property type="match status" value="1"/>
</dbReference>
<dbReference type="GO" id="GO:0120293">
    <property type="term" value="C:dynein axonemal particle"/>
    <property type="evidence" value="ECO:0007669"/>
    <property type="project" value="UniProtKB-SubCell"/>
</dbReference>
<dbReference type="Proteomes" id="UP000265040">
    <property type="component" value="Chromosome 19"/>
</dbReference>
<evidence type="ECO:0000256" key="6">
    <source>
        <dbReference type="ARBA" id="ARBA00025165"/>
    </source>
</evidence>
<evidence type="ECO:0000259" key="8">
    <source>
        <dbReference type="Pfam" id="PF14740"/>
    </source>
</evidence>
<keyword evidence="3" id="KW-0970">Cilium biogenesis/degradation</keyword>
<comment type="subcellular location">
    <subcellularLocation>
        <location evidence="4">Dynein axonemal particle</location>
    </subcellularLocation>
</comment>
<accession>A0A3Q1J2Q2</accession>
<evidence type="ECO:0000259" key="7">
    <source>
        <dbReference type="Pfam" id="PF14737"/>
    </source>
</evidence>
<dbReference type="InParanoid" id="A0A3Q1J2Q2"/>
<dbReference type="PANTHER" id="PTHR22118">
    <property type="entry name" value="DYNEIN ASSEMBLY FACTOR 3, AXONEMAL"/>
    <property type="match status" value="1"/>
</dbReference>
<feature type="domain" description="Dynein assembly factor 3 C-terminal" evidence="8">
    <location>
        <begin position="140"/>
        <end position="436"/>
    </location>
</feature>
<dbReference type="OrthoDB" id="538817at2759"/>
<dbReference type="GO" id="GO:0044458">
    <property type="term" value="P:motile cilium assembly"/>
    <property type="evidence" value="ECO:0007669"/>
    <property type="project" value="TreeGrafter"/>
</dbReference>
<dbReference type="InterPro" id="IPR028235">
    <property type="entry name" value="DNAAF3_C"/>
</dbReference>
<keyword evidence="2" id="KW-0963">Cytoplasm</keyword>
<dbReference type="RefSeq" id="XP_026206939.1">
    <property type="nucleotide sequence ID" value="XM_026351154.1"/>
</dbReference>
<feature type="domain" description="DUF4470" evidence="7">
    <location>
        <begin position="15"/>
        <end position="109"/>
    </location>
</feature>
<dbReference type="GO" id="GO:0070286">
    <property type="term" value="P:axonemal dynein complex assembly"/>
    <property type="evidence" value="ECO:0007669"/>
    <property type="project" value="InterPro"/>
</dbReference>
<reference evidence="9" key="1">
    <citation type="submission" date="2021-04" db="EMBL/GenBank/DDBJ databases">
        <authorList>
            <consortium name="Wellcome Sanger Institute Data Sharing"/>
        </authorList>
    </citation>
    <scope>NUCLEOTIDE SEQUENCE [LARGE SCALE GENOMIC DNA]</scope>
</reference>
<sequence length="450" mass="50540">MSAGRPSEGAGCITWWGVSPGRDLLRTGPERHKGQVNVLLVGSGDPRLILKTISHLQNEESLHVWVIENSMELVARQLLLLYLALIPQENMGLNEKTEVFLEVFGNSEIRSQTEETLRHGALQLSLSVTETLETATHSCLNTTLLKFKERDELARIFKLWRQPQSTSPSECSASISMSKAWDYRVRQHLGTRYDSRKGCFDWDLSMKLHEKGCGVINKQQYVQWRERGLAFEMREGVYQINNPTLISSRVFNQRGSKVAVRGYWGDIVSSPYLAYGIESDDKSLLKTQNGQHTKTAQDISLANVQALFQSLSSRRGCPTTSQADTKAEETSTQIHQKSVTINDLMQLTGVSVTFLPMDSLYKLPEKAKYSNFFNTIYLSASCVHQLGPMLRQIAAPDAVLVVELAKFILDLTKEQEAGFAEKVVSIALEAGFEPWHEGRTDDVHAVFIAR</sequence>
<evidence type="ECO:0000313" key="10">
    <source>
        <dbReference type="Proteomes" id="UP000265040"/>
    </source>
</evidence>
<evidence type="ECO:0000313" key="9">
    <source>
        <dbReference type="Ensembl" id="ENSATEP00000025654.2"/>
    </source>
</evidence>
<dbReference type="RefSeq" id="XP_026206938.1">
    <property type="nucleotide sequence ID" value="XM_026351153.1"/>
</dbReference>
<comment type="function">
    <text evidence="6">Required for the assembly of axonemal inner and outer dynein arms. Involved in preassembly of dyneins into complexes before their transport into cilia.</text>
</comment>
<dbReference type="Ensembl" id="ENSATET00000026072.3">
    <property type="protein sequence ID" value="ENSATEP00000025654.2"/>
    <property type="gene ID" value="ENSATEG00000017786.3"/>
</dbReference>
<dbReference type="GeneID" id="113156198"/>
<name>A0A3Q1J2Q2_ANATE</name>